<dbReference type="InterPro" id="IPR050510">
    <property type="entry name" value="Cation_transp_ATPase_P-type"/>
</dbReference>
<dbReference type="NCBIfam" id="TIGR01494">
    <property type="entry name" value="ATPase_P-type"/>
    <property type="match status" value="2"/>
</dbReference>
<dbReference type="SFLD" id="SFLDS00003">
    <property type="entry name" value="Haloacid_Dehalogenase"/>
    <property type="match status" value="1"/>
</dbReference>
<dbReference type="Gene3D" id="1.20.1110.10">
    <property type="entry name" value="Calcium-transporting ATPase, transmembrane domain"/>
    <property type="match status" value="1"/>
</dbReference>
<evidence type="ECO:0000256" key="3">
    <source>
        <dbReference type="ARBA" id="ARBA00022553"/>
    </source>
</evidence>
<dbReference type="SFLD" id="SFLDG00002">
    <property type="entry name" value="C1.7:_P-type_atpase_like"/>
    <property type="match status" value="1"/>
</dbReference>
<dbReference type="InterPro" id="IPR036412">
    <property type="entry name" value="HAD-like_sf"/>
</dbReference>
<comment type="subcellular location">
    <subcellularLocation>
        <location evidence="1">Endomembrane system</location>
        <topology evidence="1">Multi-pass membrane protein</topology>
    </subcellularLocation>
</comment>
<dbReference type="Gene3D" id="3.40.1110.10">
    <property type="entry name" value="Calcium-transporting ATPase, cytoplasmic domain N"/>
    <property type="match status" value="1"/>
</dbReference>
<evidence type="ECO:0000256" key="9">
    <source>
        <dbReference type="ARBA" id="ARBA00022989"/>
    </source>
</evidence>
<dbReference type="GO" id="GO:1902600">
    <property type="term" value="P:proton transmembrane transport"/>
    <property type="evidence" value="ECO:0007669"/>
    <property type="project" value="TreeGrafter"/>
</dbReference>
<evidence type="ECO:0000256" key="8">
    <source>
        <dbReference type="ARBA" id="ARBA00022967"/>
    </source>
</evidence>
<dbReference type="InterPro" id="IPR059000">
    <property type="entry name" value="ATPase_P-type_domA"/>
</dbReference>
<dbReference type="GO" id="GO:0016887">
    <property type="term" value="F:ATP hydrolysis activity"/>
    <property type="evidence" value="ECO:0007669"/>
    <property type="project" value="InterPro"/>
</dbReference>
<reference evidence="13 14" key="1">
    <citation type="journal article" date="2016" name="Nat. Commun.">
        <title>Thousands of microbial genomes shed light on interconnected biogeochemical processes in an aquifer system.</title>
        <authorList>
            <person name="Anantharaman K."/>
            <person name="Brown C.T."/>
            <person name="Hug L.A."/>
            <person name="Sharon I."/>
            <person name="Castelle C.J."/>
            <person name="Probst A.J."/>
            <person name="Thomas B.C."/>
            <person name="Singh A."/>
            <person name="Wilkins M.J."/>
            <person name="Karaoz U."/>
            <person name="Brodie E.L."/>
            <person name="Williams K.H."/>
            <person name="Hubbard S.S."/>
            <person name="Banfield J.F."/>
        </authorList>
    </citation>
    <scope>NUCLEOTIDE SEQUENCE [LARGE SCALE GENOMIC DNA]</scope>
</reference>
<dbReference type="InterPro" id="IPR023299">
    <property type="entry name" value="ATPase_P-typ_cyto_dom_N"/>
</dbReference>
<feature type="transmembrane region" description="Helical" evidence="11">
    <location>
        <begin position="689"/>
        <end position="710"/>
    </location>
</feature>
<name>A0A1F5ZP02_9BACT</name>
<evidence type="ECO:0000256" key="7">
    <source>
        <dbReference type="ARBA" id="ARBA00022842"/>
    </source>
</evidence>
<dbReference type="InterPro" id="IPR006068">
    <property type="entry name" value="ATPase_P-typ_cation-transptr_C"/>
</dbReference>
<dbReference type="AlphaFoldDB" id="A0A1F5ZP02"/>
<feature type="transmembrane region" description="Helical" evidence="11">
    <location>
        <begin position="55"/>
        <end position="73"/>
    </location>
</feature>
<dbReference type="InterPro" id="IPR023214">
    <property type="entry name" value="HAD_sf"/>
</dbReference>
<accession>A0A1F5ZP02</accession>
<evidence type="ECO:0000313" key="14">
    <source>
        <dbReference type="Proteomes" id="UP000177383"/>
    </source>
</evidence>
<feature type="transmembrane region" description="Helical" evidence="11">
    <location>
        <begin position="722"/>
        <end position="741"/>
    </location>
</feature>
<organism evidence="13 14">
    <name type="scientific">Candidatus Gottesmanbacteria bacterium RIFCSPHIGHO2_01_FULL_39_10</name>
    <dbReference type="NCBI Taxonomy" id="1798375"/>
    <lineage>
        <taxon>Bacteria</taxon>
        <taxon>Candidatus Gottesmaniibacteriota</taxon>
    </lineage>
</organism>
<dbReference type="Proteomes" id="UP000177383">
    <property type="component" value="Unassembled WGS sequence"/>
</dbReference>
<evidence type="ECO:0000256" key="11">
    <source>
        <dbReference type="SAM" id="Phobius"/>
    </source>
</evidence>
<feature type="transmembrane region" description="Helical" evidence="11">
    <location>
        <begin position="270"/>
        <end position="295"/>
    </location>
</feature>
<keyword evidence="3" id="KW-0597">Phosphoprotein</keyword>
<dbReference type="InterPro" id="IPR001757">
    <property type="entry name" value="P_typ_ATPase"/>
</dbReference>
<comment type="caution">
    <text evidence="13">The sequence shown here is derived from an EMBL/GenBank/DDBJ whole genome shotgun (WGS) entry which is preliminary data.</text>
</comment>
<keyword evidence="10 11" id="KW-0472">Membrane</keyword>
<dbReference type="SUPFAM" id="SSF81653">
    <property type="entry name" value="Calcium ATPase, transduction domain A"/>
    <property type="match status" value="1"/>
</dbReference>
<dbReference type="STRING" id="1798375.A2773_06405"/>
<dbReference type="Pfam" id="PF00690">
    <property type="entry name" value="Cation_ATPase_N"/>
    <property type="match status" value="1"/>
</dbReference>
<feature type="transmembrane region" description="Helical" evidence="11">
    <location>
        <begin position="821"/>
        <end position="842"/>
    </location>
</feature>
<dbReference type="SFLD" id="SFLDF00027">
    <property type="entry name" value="p-type_atpase"/>
    <property type="match status" value="1"/>
</dbReference>
<keyword evidence="8" id="KW-1278">Translocase</keyword>
<dbReference type="InterPro" id="IPR004014">
    <property type="entry name" value="ATPase_P-typ_cation-transptr_N"/>
</dbReference>
<keyword evidence="7" id="KW-0460">Magnesium</keyword>
<dbReference type="SUPFAM" id="SSF81660">
    <property type="entry name" value="Metal cation-transporting ATPase, ATP-binding domain N"/>
    <property type="match status" value="1"/>
</dbReference>
<dbReference type="PRINTS" id="PR00119">
    <property type="entry name" value="CATATPASE"/>
</dbReference>
<evidence type="ECO:0000256" key="4">
    <source>
        <dbReference type="ARBA" id="ARBA00022692"/>
    </source>
</evidence>
<evidence type="ECO:0000256" key="5">
    <source>
        <dbReference type="ARBA" id="ARBA00022741"/>
    </source>
</evidence>
<dbReference type="GO" id="GO:0005524">
    <property type="term" value="F:ATP binding"/>
    <property type="evidence" value="ECO:0007669"/>
    <property type="project" value="UniProtKB-KW"/>
</dbReference>
<dbReference type="GO" id="GO:0006883">
    <property type="term" value="P:intracellular sodium ion homeostasis"/>
    <property type="evidence" value="ECO:0007669"/>
    <property type="project" value="TreeGrafter"/>
</dbReference>
<dbReference type="InterPro" id="IPR008250">
    <property type="entry name" value="ATPase_P-typ_transduc_dom_A_sf"/>
</dbReference>
<dbReference type="Pfam" id="PF00122">
    <property type="entry name" value="E1-E2_ATPase"/>
    <property type="match status" value="1"/>
</dbReference>
<dbReference type="Gene3D" id="2.70.150.10">
    <property type="entry name" value="Calcium-transporting ATPase, cytoplasmic transduction domain A"/>
    <property type="match status" value="1"/>
</dbReference>
<evidence type="ECO:0000259" key="12">
    <source>
        <dbReference type="SMART" id="SM00831"/>
    </source>
</evidence>
<evidence type="ECO:0000256" key="10">
    <source>
        <dbReference type="ARBA" id="ARBA00023136"/>
    </source>
</evidence>
<dbReference type="GO" id="GO:0005391">
    <property type="term" value="F:P-type sodium:potassium-exchanging transporter activity"/>
    <property type="evidence" value="ECO:0007669"/>
    <property type="project" value="TreeGrafter"/>
</dbReference>
<dbReference type="GO" id="GO:1990573">
    <property type="term" value="P:potassium ion import across plasma membrane"/>
    <property type="evidence" value="ECO:0007669"/>
    <property type="project" value="TreeGrafter"/>
</dbReference>
<protein>
    <recommendedName>
        <fullName evidence="12">Cation-transporting P-type ATPase N-terminal domain-containing protein</fullName>
    </recommendedName>
</protein>
<keyword evidence="4 11" id="KW-0812">Transmembrane</keyword>
<dbReference type="Pfam" id="PF00689">
    <property type="entry name" value="Cation_ATPase_C"/>
    <property type="match status" value="1"/>
</dbReference>
<sequence length="889" mass="97999">MFYQKSIDQILAEFKSNKDSGLTFTEAQKRLAKYGPNILPAKKPESLLVKFLSQFKSLLILILLLSTVLSALLGDLTDALAIFAIVILNAAIGTYQEIKAEKTLDKLKSQDIPYSLVLRDKSVEKIPTREIVPGDILILEEGEKIPADARIIDSFQLQVDESILTGESFSVTKRGEILSESGIPLGDQYNMVFKDTKVVGGRGKAITIATGNSTEMGKIAFALEIAKEEKSPLTIELDRVGKMLTLVIIIIALAIFLITGLRDMPIIERILIAVALAVAAIPEGLPAIATITLALGVERLAGKKTIVKKLASVETLGSIKIIATDKTGTLTENKMNVTDIISASGKKYFIEGEGYSSIGTYYDEKRETLSPEEFPEIINLLTVGVLSSNAHIKSENNQNIIIGDTTEGALLVATQRAKIDIEELRKINKRLFEVPFSADRKMVSVVVEVDETGDFFLYTKGAPEEILKHTTLTAEKQKLFQKHINYLASKGLRTLGFAGRSLTKKEVDQILSTKKLDENDLIFFGLCGQKDTLRLDIKESLQKAKQAGITTIMITGDHIKTAAVIGIESGIIDSPDQAVSEKDIENISQKEIAKYVKEGKYRVFARISPLGKLKIIEALKLIPHTEIAVTGDGVNDAPALKNAHVGVAMGSGTDIAKEVADIVITDDDYTTLVEAVKEGRIILANIIKFIRYLISCNLAEIFVVSLAVIYNTPMPLAPIHLLWINLITDGLPALALGNDPPEPDVMIRPPRERNQILHRRRWAFMLLEGLLMGGSVFLLYLFSLNNFDIKVSQTIAFTTLAFTQLIHALSNRSTRKSIFEIGIFTNPLLIWSILASLVLQLLTIYTDFGQLVFKTSPMNLQHWLLIFGVSLIPFLFVESKKLSLKKLKK</sequence>
<feature type="transmembrane region" description="Helical" evidence="11">
    <location>
        <begin position="240"/>
        <end position="258"/>
    </location>
</feature>
<dbReference type="EMBL" id="MFJE01000022">
    <property type="protein sequence ID" value="OGG14226.1"/>
    <property type="molecule type" value="Genomic_DNA"/>
</dbReference>
<dbReference type="PRINTS" id="PR00120">
    <property type="entry name" value="HATPASE"/>
</dbReference>
<dbReference type="GO" id="GO:0012505">
    <property type="term" value="C:endomembrane system"/>
    <property type="evidence" value="ECO:0007669"/>
    <property type="project" value="UniProtKB-SubCell"/>
</dbReference>
<dbReference type="Gene3D" id="3.40.50.1000">
    <property type="entry name" value="HAD superfamily/HAD-like"/>
    <property type="match status" value="1"/>
</dbReference>
<dbReference type="GO" id="GO:0005886">
    <property type="term" value="C:plasma membrane"/>
    <property type="evidence" value="ECO:0007669"/>
    <property type="project" value="TreeGrafter"/>
</dbReference>
<feature type="transmembrane region" description="Helical" evidence="11">
    <location>
        <begin position="789"/>
        <end position="809"/>
    </location>
</feature>
<dbReference type="InterPro" id="IPR044492">
    <property type="entry name" value="P_typ_ATPase_HD_dom"/>
</dbReference>
<keyword evidence="5" id="KW-0547">Nucleotide-binding</keyword>
<feature type="transmembrane region" description="Helical" evidence="11">
    <location>
        <begin position="862"/>
        <end position="879"/>
    </location>
</feature>
<dbReference type="SUPFAM" id="SSF56784">
    <property type="entry name" value="HAD-like"/>
    <property type="match status" value="1"/>
</dbReference>
<keyword evidence="6" id="KW-0067">ATP-binding</keyword>
<evidence type="ECO:0000256" key="2">
    <source>
        <dbReference type="ARBA" id="ARBA00005675"/>
    </source>
</evidence>
<evidence type="ECO:0000313" key="13">
    <source>
        <dbReference type="EMBL" id="OGG14226.1"/>
    </source>
</evidence>
<evidence type="ECO:0000256" key="1">
    <source>
        <dbReference type="ARBA" id="ARBA00004127"/>
    </source>
</evidence>
<dbReference type="SUPFAM" id="SSF81665">
    <property type="entry name" value="Calcium ATPase, transmembrane domain M"/>
    <property type="match status" value="1"/>
</dbReference>
<dbReference type="PANTHER" id="PTHR43294">
    <property type="entry name" value="SODIUM/POTASSIUM-TRANSPORTING ATPASE SUBUNIT ALPHA"/>
    <property type="match status" value="1"/>
</dbReference>
<dbReference type="GO" id="GO:0036376">
    <property type="term" value="P:sodium ion export across plasma membrane"/>
    <property type="evidence" value="ECO:0007669"/>
    <property type="project" value="TreeGrafter"/>
</dbReference>
<feature type="transmembrane region" description="Helical" evidence="11">
    <location>
        <begin position="79"/>
        <end position="98"/>
    </location>
</feature>
<feature type="transmembrane region" description="Helical" evidence="11">
    <location>
        <begin position="762"/>
        <end position="783"/>
    </location>
</feature>
<dbReference type="InterPro" id="IPR023298">
    <property type="entry name" value="ATPase_P-typ_TM_dom_sf"/>
</dbReference>
<proteinExistence type="inferred from homology"/>
<dbReference type="Pfam" id="PF13246">
    <property type="entry name" value="Cation_ATPase"/>
    <property type="match status" value="1"/>
</dbReference>
<dbReference type="PROSITE" id="PS00154">
    <property type="entry name" value="ATPASE_E1_E2"/>
    <property type="match status" value="1"/>
</dbReference>
<dbReference type="PANTHER" id="PTHR43294:SF20">
    <property type="entry name" value="P-TYPE ATPASE"/>
    <property type="match status" value="1"/>
</dbReference>
<gene>
    <name evidence="13" type="ORF">A2773_06405</name>
</gene>
<feature type="domain" description="Cation-transporting P-type ATPase N-terminal" evidence="12">
    <location>
        <begin position="1"/>
        <end position="75"/>
    </location>
</feature>
<comment type="similarity">
    <text evidence="2">Belongs to the cation transport ATPase (P-type) (TC 3.A.3) family. Type IIA subfamily.</text>
</comment>
<dbReference type="FunFam" id="2.70.150.10:FF:000160">
    <property type="entry name" value="Sarcoplasmic/endoplasmic reticulum calcium ATPase 1"/>
    <property type="match status" value="1"/>
</dbReference>
<dbReference type="SMART" id="SM00831">
    <property type="entry name" value="Cation_ATPase_N"/>
    <property type="match status" value="1"/>
</dbReference>
<dbReference type="GO" id="GO:0030007">
    <property type="term" value="P:intracellular potassium ion homeostasis"/>
    <property type="evidence" value="ECO:0007669"/>
    <property type="project" value="TreeGrafter"/>
</dbReference>
<evidence type="ECO:0000256" key="6">
    <source>
        <dbReference type="ARBA" id="ARBA00022840"/>
    </source>
</evidence>
<dbReference type="InterPro" id="IPR018303">
    <property type="entry name" value="ATPase_P-typ_P_site"/>
</dbReference>
<keyword evidence="9 11" id="KW-1133">Transmembrane helix</keyword>